<organism evidence="1 2">
    <name type="scientific">Armillaria luteobubalina</name>
    <dbReference type="NCBI Taxonomy" id="153913"/>
    <lineage>
        <taxon>Eukaryota</taxon>
        <taxon>Fungi</taxon>
        <taxon>Dikarya</taxon>
        <taxon>Basidiomycota</taxon>
        <taxon>Agaricomycotina</taxon>
        <taxon>Agaricomycetes</taxon>
        <taxon>Agaricomycetidae</taxon>
        <taxon>Agaricales</taxon>
        <taxon>Marasmiineae</taxon>
        <taxon>Physalacriaceae</taxon>
        <taxon>Armillaria</taxon>
    </lineage>
</organism>
<protein>
    <submittedName>
        <fullName evidence="1">Uncharacterized protein</fullName>
    </submittedName>
</protein>
<proteinExistence type="predicted"/>
<sequence>MALKPASNCCWWHECFEDHPYFALKKPEATQSSKCKVICIPCLNTHIGKVMATNEQEIINGQHQEKRTSDTIKLMLFSTDGNSAVHQEWLVAQTEILLKHLCDCPHQPAAVHDRAQNELQSRSPAKHTLWAPSNAVPMYPFQPSYPIPSHPTSSFVSPGLYLESIATALPISWPPSSSSSAFFAPDPSISQAPSVVPSDSISAVGS</sequence>
<dbReference type="EMBL" id="JAUEPU010000002">
    <property type="protein sequence ID" value="KAK0505456.1"/>
    <property type="molecule type" value="Genomic_DNA"/>
</dbReference>
<keyword evidence="2" id="KW-1185">Reference proteome</keyword>
<gene>
    <name evidence="1" type="ORF">EDD18DRAFT_1344278</name>
</gene>
<name>A0AA39QNA8_9AGAR</name>
<comment type="caution">
    <text evidence="1">The sequence shown here is derived from an EMBL/GenBank/DDBJ whole genome shotgun (WGS) entry which is preliminary data.</text>
</comment>
<dbReference type="Proteomes" id="UP001175228">
    <property type="component" value="Unassembled WGS sequence"/>
</dbReference>
<dbReference type="AlphaFoldDB" id="A0AA39QNA8"/>
<accession>A0AA39QNA8</accession>
<evidence type="ECO:0000313" key="2">
    <source>
        <dbReference type="Proteomes" id="UP001175228"/>
    </source>
</evidence>
<evidence type="ECO:0000313" key="1">
    <source>
        <dbReference type="EMBL" id="KAK0505456.1"/>
    </source>
</evidence>
<reference evidence="1" key="1">
    <citation type="submission" date="2023-06" db="EMBL/GenBank/DDBJ databases">
        <authorList>
            <consortium name="Lawrence Berkeley National Laboratory"/>
            <person name="Ahrendt S."/>
            <person name="Sahu N."/>
            <person name="Indic B."/>
            <person name="Wong-Bajracharya J."/>
            <person name="Merenyi Z."/>
            <person name="Ke H.-M."/>
            <person name="Monk M."/>
            <person name="Kocsube S."/>
            <person name="Drula E."/>
            <person name="Lipzen A."/>
            <person name="Balint B."/>
            <person name="Henrissat B."/>
            <person name="Andreopoulos B."/>
            <person name="Martin F.M."/>
            <person name="Harder C.B."/>
            <person name="Rigling D."/>
            <person name="Ford K.L."/>
            <person name="Foster G.D."/>
            <person name="Pangilinan J."/>
            <person name="Papanicolaou A."/>
            <person name="Barry K."/>
            <person name="LaButti K."/>
            <person name="Viragh M."/>
            <person name="Koriabine M."/>
            <person name="Yan M."/>
            <person name="Riley R."/>
            <person name="Champramary S."/>
            <person name="Plett K.L."/>
            <person name="Tsai I.J."/>
            <person name="Slot J."/>
            <person name="Sipos G."/>
            <person name="Plett J."/>
            <person name="Nagy L.G."/>
            <person name="Grigoriev I.V."/>
        </authorList>
    </citation>
    <scope>NUCLEOTIDE SEQUENCE</scope>
    <source>
        <strain evidence="1">HWK02</strain>
    </source>
</reference>